<evidence type="ECO:0000256" key="1">
    <source>
        <dbReference type="SAM" id="Phobius"/>
    </source>
</evidence>
<feature type="transmembrane region" description="Helical" evidence="1">
    <location>
        <begin position="12"/>
        <end position="31"/>
    </location>
</feature>
<dbReference type="Proteomes" id="UP000006173">
    <property type="component" value="Chromosome"/>
</dbReference>
<keyword evidence="2" id="KW-0413">Isomerase</keyword>
<evidence type="ECO:0000313" key="3">
    <source>
        <dbReference type="Proteomes" id="UP000006173"/>
    </source>
</evidence>
<dbReference type="EMBL" id="CP001361">
    <property type="protein sequence ID" value="AFL04029.1"/>
    <property type="molecule type" value="Genomic_DNA"/>
</dbReference>
<keyword evidence="1" id="KW-0472">Membrane</keyword>
<evidence type="ECO:0000313" key="2">
    <source>
        <dbReference type="EMBL" id="AFL04029.1"/>
    </source>
</evidence>
<dbReference type="AlphaFoldDB" id="I3WGL6"/>
<reference evidence="2 3" key="1">
    <citation type="journal article" date="2012" name="J. Bacteriol.">
        <title>Complete Genome Sequence of the Probiotic Bacterium Bifidobacterium bifidum Strain BGN4.</title>
        <authorList>
            <person name="Yu D.S."/>
            <person name="Jeong H."/>
            <person name="Lee D.H."/>
            <person name="Kwon S.K."/>
            <person name="Song J.Y."/>
            <person name="Kim B.K."/>
            <person name="Park M.S."/>
            <person name="Ji G.E."/>
            <person name="Oh T.K."/>
            <person name="Kim J.F."/>
        </authorList>
    </citation>
    <scope>NUCLEOTIDE SEQUENCE [LARGE SCALE GENOMIC DNA]</scope>
    <source>
        <strain evidence="2 3">BGN4</strain>
    </source>
</reference>
<dbReference type="InterPro" id="IPR027304">
    <property type="entry name" value="Trigger_fact/SurA_dom_sf"/>
</dbReference>
<dbReference type="GO" id="GO:0016853">
    <property type="term" value="F:isomerase activity"/>
    <property type="evidence" value="ECO:0007669"/>
    <property type="project" value="UniProtKB-KW"/>
</dbReference>
<protein>
    <submittedName>
        <fullName evidence="2">PpiC-type peptidyl-prolyl cis-trans isomerase</fullName>
    </submittedName>
</protein>
<keyword evidence="1" id="KW-0812">Transmembrane</keyword>
<dbReference type="HOGENOM" id="CLU_1101196_0_0_11"/>
<dbReference type="SUPFAM" id="SSF109998">
    <property type="entry name" value="Triger factor/SurA peptide-binding domain-like"/>
    <property type="match status" value="1"/>
</dbReference>
<accession>I3WGL6</accession>
<organism evidence="2 3">
    <name type="scientific">Bifidobacterium bifidum BGN4</name>
    <dbReference type="NCBI Taxonomy" id="484020"/>
    <lineage>
        <taxon>Bacteria</taxon>
        <taxon>Bacillati</taxon>
        <taxon>Actinomycetota</taxon>
        <taxon>Actinomycetes</taxon>
        <taxon>Bifidobacteriales</taxon>
        <taxon>Bifidobacteriaceae</taxon>
        <taxon>Bifidobacterium</taxon>
    </lineage>
</organism>
<gene>
    <name evidence="2" type="ORF">BBB_0434</name>
</gene>
<sequence>MGTKTNTRTRAIIVVAAVLLIAAIVGAVFLVRSLTASPDSSKACDAQANATHAFPKFSFGDTTITQAEFTQAWSSQRTAAVSYFKQKHDVNLNARDADWTASYGGEKPVEWLTKQTIDTLRFRHAAYLIAVSYGLVDDDSYTGIVKRMETLNANNRQKREAGQVIYGRSEYDITSYIDYEMTALKNDYVDDATKPGMNPSETEVQEYYDTHDWTVDGVEGKAPLADVKANVKTALRTERYRERVQSKADKIDVSTLPWKGLYAYAATLVG</sequence>
<dbReference type="PATRIC" id="fig|484020.3.peg.430"/>
<name>I3WGL6_BIFBI</name>
<keyword evidence="1" id="KW-1133">Transmembrane helix</keyword>
<dbReference type="KEGG" id="bbf:BBB_0434"/>
<proteinExistence type="predicted"/>